<name>A0ABW4XS70_9GAMM</name>
<dbReference type="Proteomes" id="UP001597380">
    <property type="component" value="Unassembled WGS sequence"/>
</dbReference>
<dbReference type="Pfam" id="PF09904">
    <property type="entry name" value="HTH_43"/>
    <property type="match status" value="1"/>
</dbReference>
<protein>
    <submittedName>
        <fullName evidence="1">Helix-turn-helix domain-containing protein</fullName>
    </submittedName>
</protein>
<dbReference type="Gene3D" id="1.10.10.10">
    <property type="entry name" value="Winged helix-like DNA-binding domain superfamily/Winged helix DNA-binding domain"/>
    <property type="match status" value="1"/>
</dbReference>
<dbReference type="RefSeq" id="WP_345340508.1">
    <property type="nucleotide sequence ID" value="NZ_BAABLI010000015.1"/>
</dbReference>
<reference evidence="2" key="1">
    <citation type="journal article" date="2019" name="Int. J. Syst. Evol. Microbiol.">
        <title>The Global Catalogue of Microorganisms (GCM) 10K type strain sequencing project: providing services to taxonomists for standard genome sequencing and annotation.</title>
        <authorList>
            <consortium name="The Broad Institute Genomics Platform"/>
            <consortium name="The Broad Institute Genome Sequencing Center for Infectious Disease"/>
            <person name="Wu L."/>
            <person name="Ma J."/>
        </authorList>
    </citation>
    <scope>NUCLEOTIDE SEQUENCE [LARGE SCALE GENOMIC DNA]</scope>
    <source>
        <strain evidence="2">CGMCC 1.10992</strain>
    </source>
</reference>
<comment type="caution">
    <text evidence="1">The sequence shown here is derived from an EMBL/GenBank/DDBJ whole genome shotgun (WGS) entry which is preliminary data.</text>
</comment>
<dbReference type="PIRSF" id="PIRSF037266">
    <property type="entry name" value="UCP037266"/>
    <property type="match status" value="1"/>
</dbReference>
<evidence type="ECO:0000313" key="2">
    <source>
        <dbReference type="Proteomes" id="UP001597380"/>
    </source>
</evidence>
<proteinExistence type="predicted"/>
<dbReference type="EMBL" id="JBHUHT010000017">
    <property type="protein sequence ID" value="MFD2097346.1"/>
    <property type="molecule type" value="Genomic_DNA"/>
</dbReference>
<sequence length="101" mass="11255">MPSKTQTSFFRRLLLAHLISKGIATIPAIVKVTGMPRRTAQDTLSALEELDIQITFVGANKNGHYEVQDWGAINPDWIAKNIEMICHTLGYPTCSITGRDR</sequence>
<dbReference type="InterPro" id="IPR036388">
    <property type="entry name" value="WH-like_DNA-bd_sf"/>
</dbReference>
<evidence type="ECO:0000313" key="1">
    <source>
        <dbReference type="EMBL" id="MFD2097346.1"/>
    </source>
</evidence>
<keyword evidence="2" id="KW-1185">Reference proteome</keyword>
<dbReference type="InterPro" id="IPR017162">
    <property type="entry name" value="UCP037266"/>
</dbReference>
<accession>A0ABW4XS70</accession>
<gene>
    <name evidence="1" type="ORF">ACFSJ3_15215</name>
</gene>
<organism evidence="1 2">
    <name type="scientific">Corallincola platygyrae</name>
    <dbReference type="NCBI Taxonomy" id="1193278"/>
    <lineage>
        <taxon>Bacteria</taxon>
        <taxon>Pseudomonadati</taxon>
        <taxon>Pseudomonadota</taxon>
        <taxon>Gammaproteobacteria</taxon>
        <taxon>Alteromonadales</taxon>
        <taxon>Psychromonadaceae</taxon>
        <taxon>Corallincola</taxon>
    </lineage>
</organism>